<evidence type="ECO:0000256" key="1">
    <source>
        <dbReference type="ARBA" id="ARBA00022737"/>
    </source>
</evidence>
<evidence type="ECO:0000313" key="4">
    <source>
        <dbReference type="Proteomes" id="UP001229421"/>
    </source>
</evidence>
<dbReference type="InterPro" id="IPR011990">
    <property type="entry name" value="TPR-like_helical_dom_sf"/>
</dbReference>
<dbReference type="Gene3D" id="1.25.40.10">
    <property type="entry name" value="Tetratricopeptide repeat domain"/>
    <property type="match status" value="1"/>
</dbReference>
<evidence type="ECO:0000313" key="3">
    <source>
        <dbReference type="EMBL" id="KAK1413000.1"/>
    </source>
</evidence>
<sequence>MPQRTTVTWNIMITGFSRSGNVTKARSLFDQMPIRNIASWSAMIAAYINTGHQKKGHQLFRNMLTDENLKPDEFTLCNVLRLWTYADDWVCFGEVDSWVYHEEPVSTQHVMHETNVDLDNVCEFDKCVFFDRRMVRRNNELIQELVLGCNKIIG</sequence>
<dbReference type="Pfam" id="PF01535">
    <property type="entry name" value="PPR"/>
    <property type="match status" value="2"/>
</dbReference>
<dbReference type="Proteomes" id="UP001229421">
    <property type="component" value="Unassembled WGS sequence"/>
</dbReference>
<dbReference type="AlphaFoldDB" id="A0AAD8JY46"/>
<accession>A0AAD8JY46</accession>
<proteinExistence type="predicted"/>
<organism evidence="3 4">
    <name type="scientific">Tagetes erecta</name>
    <name type="common">African marigold</name>
    <dbReference type="NCBI Taxonomy" id="13708"/>
    <lineage>
        <taxon>Eukaryota</taxon>
        <taxon>Viridiplantae</taxon>
        <taxon>Streptophyta</taxon>
        <taxon>Embryophyta</taxon>
        <taxon>Tracheophyta</taxon>
        <taxon>Spermatophyta</taxon>
        <taxon>Magnoliopsida</taxon>
        <taxon>eudicotyledons</taxon>
        <taxon>Gunneridae</taxon>
        <taxon>Pentapetalae</taxon>
        <taxon>asterids</taxon>
        <taxon>campanulids</taxon>
        <taxon>Asterales</taxon>
        <taxon>Asteraceae</taxon>
        <taxon>Asteroideae</taxon>
        <taxon>Heliantheae alliance</taxon>
        <taxon>Tageteae</taxon>
        <taxon>Tagetes</taxon>
    </lineage>
</organism>
<dbReference type="GO" id="GO:0009451">
    <property type="term" value="P:RNA modification"/>
    <property type="evidence" value="ECO:0007669"/>
    <property type="project" value="InterPro"/>
</dbReference>
<protein>
    <recommendedName>
        <fullName evidence="5">Pentatricopeptide repeat-containing protein</fullName>
    </recommendedName>
</protein>
<dbReference type="EMBL" id="JAUHHV010000009">
    <property type="protein sequence ID" value="KAK1413000.1"/>
    <property type="molecule type" value="Genomic_DNA"/>
</dbReference>
<dbReference type="NCBIfam" id="TIGR00756">
    <property type="entry name" value="PPR"/>
    <property type="match status" value="1"/>
</dbReference>
<name>A0AAD8JY46_TARER</name>
<dbReference type="PANTHER" id="PTHR47926">
    <property type="entry name" value="PENTATRICOPEPTIDE REPEAT-CONTAINING PROTEIN"/>
    <property type="match status" value="1"/>
</dbReference>
<feature type="repeat" description="PPR" evidence="2">
    <location>
        <begin position="5"/>
        <end position="39"/>
    </location>
</feature>
<dbReference type="PANTHER" id="PTHR47926:SF347">
    <property type="entry name" value="PENTATRICOPEPTIDE REPEAT-CONTAINING PROTEIN"/>
    <property type="match status" value="1"/>
</dbReference>
<comment type="caution">
    <text evidence="3">The sequence shown here is derived from an EMBL/GenBank/DDBJ whole genome shotgun (WGS) entry which is preliminary data.</text>
</comment>
<evidence type="ECO:0008006" key="5">
    <source>
        <dbReference type="Google" id="ProtNLM"/>
    </source>
</evidence>
<keyword evidence="4" id="KW-1185">Reference proteome</keyword>
<gene>
    <name evidence="3" type="ORF">QVD17_34678</name>
</gene>
<keyword evidence="1" id="KW-0677">Repeat</keyword>
<dbReference type="InterPro" id="IPR002885">
    <property type="entry name" value="PPR_rpt"/>
</dbReference>
<evidence type="ECO:0000256" key="2">
    <source>
        <dbReference type="PROSITE-ProRule" id="PRU00708"/>
    </source>
</evidence>
<reference evidence="3" key="1">
    <citation type="journal article" date="2023" name="bioRxiv">
        <title>Improved chromosome-level genome assembly for marigold (Tagetes erecta).</title>
        <authorList>
            <person name="Jiang F."/>
            <person name="Yuan L."/>
            <person name="Wang S."/>
            <person name="Wang H."/>
            <person name="Xu D."/>
            <person name="Wang A."/>
            <person name="Fan W."/>
        </authorList>
    </citation>
    <scope>NUCLEOTIDE SEQUENCE</scope>
    <source>
        <strain evidence="3">WSJ</strain>
        <tissue evidence="3">Leaf</tissue>
    </source>
</reference>
<dbReference type="GO" id="GO:0003723">
    <property type="term" value="F:RNA binding"/>
    <property type="evidence" value="ECO:0007669"/>
    <property type="project" value="InterPro"/>
</dbReference>
<dbReference type="PROSITE" id="PS51375">
    <property type="entry name" value="PPR"/>
    <property type="match status" value="1"/>
</dbReference>
<dbReference type="InterPro" id="IPR046960">
    <property type="entry name" value="PPR_At4g14850-like_plant"/>
</dbReference>